<gene>
    <name evidence="1" type="ORF">BD626DRAFT_519109</name>
</gene>
<proteinExistence type="predicted"/>
<protein>
    <submittedName>
        <fullName evidence="1">Uncharacterized protein</fullName>
    </submittedName>
</protein>
<dbReference type="Proteomes" id="UP000320762">
    <property type="component" value="Unassembled WGS sequence"/>
</dbReference>
<organism evidence="1 2">
    <name type="scientific">Schizophyllum amplum</name>
    <dbReference type="NCBI Taxonomy" id="97359"/>
    <lineage>
        <taxon>Eukaryota</taxon>
        <taxon>Fungi</taxon>
        <taxon>Dikarya</taxon>
        <taxon>Basidiomycota</taxon>
        <taxon>Agaricomycotina</taxon>
        <taxon>Agaricomycetes</taxon>
        <taxon>Agaricomycetidae</taxon>
        <taxon>Agaricales</taxon>
        <taxon>Schizophyllaceae</taxon>
        <taxon>Schizophyllum</taxon>
    </lineage>
</organism>
<keyword evidence="2" id="KW-1185">Reference proteome</keyword>
<dbReference type="AlphaFoldDB" id="A0A550BVI3"/>
<sequence>VDECSTRRTTSCFQSVSERNVFGSRDEGWWRDARGRFHEPGCLLRIVADGGAE</sequence>
<reference evidence="1 2" key="1">
    <citation type="journal article" date="2019" name="New Phytol.">
        <title>Comparative genomics reveals unique wood-decay strategies and fruiting body development in the Schizophyllaceae.</title>
        <authorList>
            <person name="Almasi E."/>
            <person name="Sahu N."/>
            <person name="Krizsan K."/>
            <person name="Balint B."/>
            <person name="Kovacs G.M."/>
            <person name="Kiss B."/>
            <person name="Cseklye J."/>
            <person name="Drula E."/>
            <person name="Henrissat B."/>
            <person name="Nagy I."/>
            <person name="Chovatia M."/>
            <person name="Adam C."/>
            <person name="LaButti K."/>
            <person name="Lipzen A."/>
            <person name="Riley R."/>
            <person name="Grigoriev I.V."/>
            <person name="Nagy L.G."/>
        </authorList>
    </citation>
    <scope>NUCLEOTIDE SEQUENCE [LARGE SCALE GENOMIC DNA]</scope>
    <source>
        <strain evidence="1 2">NL-1724</strain>
    </source>
</reference>
<name>A0A550BVI3_9AGAR</name>
<feature type="non-terminal residue" evidence="1">
    <location>
        <position position="1"/>
    </location>
</feature>
<comment type="caution">
    <text evidence="1">The sequence shown here is derived from an EMBL/GenBank/DDBJ whole genome shotgun (WGS) entry which is preliminary data.</text>
</comment>
<accession>A0A550BVI3</accession>
<evidence type="ECO:0000313" key="2">
    <source>
        <dbReference type="Proteomes" id="UP000320762"/>
    </source>
</evidence>
<dbReference type="EMBL" id="VDMD01000066">
    <property type="protein sequence ID" value="TRM56560.1"/>
    <property type="molecule type" value="Genomic_DNA"/>
</dbReference>
<evidence type="ECO:0000313" key="1">
    <source>
        <dbReference type="EMBL" id="TRM56560.1"/>
    </source>
</evidence>